<keyword evidence="2" id="KW-1185">Reference proteome</keyword>
<name>X6MKP2_RETFI</name>
<accession>X6MKP2</accession>
<protein>
    <submittedName>
        <fullName evidence="1">Uncharacterized protein</fullName>
    </submittedName>
</protein>
<dbReference type="EMBL" id="ASPP01020057">
    <property type="protein sequence ID" value="ETO14394.1"/>
    <property type="molecule type" value="Genomic_DNA"/>
</dbReference>
<organism evidence="1 2">
    <name type="scientific">Reticulomyxa filosa</name>
    <dbReference type="NCBI Taxonomy" id="46433"/>
    <lineage>
        <taxon>Eukaryota</taxon>
        <taxon>Sar</taxon>
        <taxon>Rhizaria</taxon>
        <taxon>Retaria</taxon>
        <taxon>Foraminifera</taxon>
        <taxon>Monothalamids</taxon>
        <taxon>Reticulomyxidae</taxon>
        <taxon>Reticulomyxa</taxon>
    </lineage>
</organism>
<dbReference type="InterPro" id="IPR036322">
    <property type="entry name" value="WD40_repeat_dom_sf"/>
</dbReference>
<sequence>SLHFVFDRRQIEDVPLSGSVTQALEEFNHDNQALHNMNSFVSLNANEDKKDNTKNTQLSEYKLSTVDFPSFTSSTKLLSTFIGHTDRISIRVWDIENNKQVQSFNRHSNKVFCVKFSLYYYHNNDQNVICSSSFDSIIRFGISKIIKNYKY</sequence>
<dbReference type="AlphaFoldDB" id="X6MKP2"/>
<gene>
    <name evidence="1" type="ORF">RFI_22973</name>
</gene>
<proteinExistence type="predicted"/>
<dbReference type="Gene3D" id="2.130.10.10">
    <property type="entry name" value="YVTN repeat-like/Quinoprotein amine dehydrogenase"/>
    <property type="match status" value="1"/>
</dbReference>
<comment type="caution">
    <text evidence="1">The sequence shown here is derived from an EMBL/GenBank/DDBJ whole genome shotgun (WGS) entry which is preliminary data.</text>
</comment>
<evidence type="ECO:0000313" key="2">
    <source>
        <dbReference type="Proteomes" id="UP000023152"/>
    </source>
</evidence>
<dbReference type="InterPro" id="IPR015943">
    <property type="entry name" value="WD40/YVTN_repeat-like_dom_sf"/>
</dbReference>
<reference evidence="1 2" key="1">
    <citation type="journal article" date="2013" name="Curr. Biol.">
        <title>The Genome of the Foraminiferan Reticulomyxa filosa.</title>
        <authorList>
            <person name="Glockner G."/>
            <person name="Hulsmann N."/>
            <person name="Schleicher M."/>
            <person name="Noegel A.A."/>
            <person name="Eichinger L."/>
            <person name="Gallinger C."/>
            <person name="Pawlowski J."/>
            <person name="Sierra R."/>
            <person name="Euteneuer U."/>
            <person name="Pillet L."/>
            <person name="Moustafa A."/>
            <person name="Platzer M."/>
            <person name="Groth M."/>
            <person name="Szafranski K."/>
            <person name="Schliwa M."/>
        </authorList>
    </citation>
    <scope>NUCLEOTIDE SEQUENCE [LARGE SCALE GENOMIC DNA]</scope>
</reference>
<evidence type="ECO:0000313" key="1">
    <source>
        <dbReference type="EMBL" id="ETO14394.1"/>
    </source>
</evidence>
<dbReference type="SUPFAM" id="SSF50978">
    <property type="entry name" value="WD40 repeat-like"/>
    <property type="match status" value="1"/>
</dbReference>
<feature type="non-terminal residue" evidence="1">
    <location>
        <position position="1"/>
    </location>
</feature>
<dbReference type="Proteomes" id="UP000023152">
    <property type="component" value="Unassembled WGS sequence"/>
</dbReference>